<dbReference type="SUPFAM" id="SSF46894">
    <property type="entry name" value="C-terminal effector domain of the bipartite response regulators"/>
    <property type="match status" value="1"/>
</dbReference>
<dbReference type="PANTHER" id="PTHR35807:SF1">
    <property type="entry name" value="TRANSCRIPTIONAL REGULATOR REDD"/>
    <property type="match status" value="1"/>
</dbReference>
<dbReference type="GO" id="GO:0003677">
    <property type="term" value="F:DNA binding"/>
    <property type="evidence" value="ECO:0007669"/>
    <property type="project" value="UniProtKB-UniRule"/>
</dbReference>
<evidence type="ECO:0000256" key="2">
    <source>
        <dbReference type="ARBA" id="ARBA00023015"/>
    </source>
</evidence>
<gene>
    <name evidence="7" type="ORF">QRX50_05755</name>
</gene>
<proteinExistence type="inferred from homology"/>
<evidence type="ECO:0000256" key="4">
    <source>
        <dbReference type="ARBA" id="ARBA00023163"/>
    </source>
</evidence>
<protein>
    <submittedName>
        <fullName evidence="7">BTAD domain-containing putative transcriptional regulator</fullName>
    </submittedName>
</protein>
<accession>A0A9Y2MX21</accession>
<dbReference type="Gene3D" id="1.10.10.10">
    <property type="entry name" value="Winged helix-like DNA-binding domain superfamily/Winged helix DNA-binding domain"/>
    <property type="match status" value="1"/>
</dbReference>
<feature type="DNA-binding region" description="OmpR/PhoB-type" evidence="5">
    <location>
        <begin position="1"/>
        <end position="103"/>
    </location>
</feature>
<dbReference type="KEGG" id="acab:QRX50_05755"/>
<dbReference type="GO" id="GO:0006355">
    <property type="term" value="P:regulation of DNA-templated transcription"/>
    <property type="evidence" value="ECO:0007669"/>
    <property type="project" value="InterPro"/>
</dbReference>
<evidence type="ECO:0000256" key="1">
    <source>
        <dbReference type="ARBA" id="ARBA00005820"/>
    </source>
</evidence>
<reference evidence="7 8" key="1">
    <citation type="submission" date="2023-06" db="EMBL/GenBank/DDBJ databases">
        <authorList>
            <person name="Oyuntsetseg B."/>
            <person name="Kim S.B."/>
        </authorList>
    </citation>
    <scope>NUCLEOTIDE SEQUENCE [LARGE SCALE GENOMIC DNA]</scope>
    <source>
        <strain evidence="7 8">2-15</strain>
    </source>
</reference>
<dbReference type="Gene3D" id="1.25.40.10">
    <property type="entry name" value="Tetratricopeptide repeat domain"/>
    <property type="match status" value="1"/>
</dbReference>
<dbReference type="SMART" id="SM01043">
    <property type="entry name" value="BTAD"/>
    <property type="match status" value="1"/>
</dbReference>
<dbReference type="InterPro" id="IPR011990">
    <property type="entry name" value="TPR-like_helical_dom_sf"/>
</dbReference>
<dbReference type="AlphaFoldDB" id="A0A9Y2MX21"/>
<evidence type="ECO:0000313" key="7">
    <source>
        <dbReference type="EMBL" id="WIX80288.1"/>
    </source>
</evidence>
<dbReference type="GO" id="GO:0000160">
    <property type="term" value="P:phosphorelay signal transduction system"/>
    <property type="evidence" value="ECO:0007669"/>
    <property type="project" value="InterPro"/>
</dbReference>
<dbReference type="PROSITE" id="PS51755">
    <property type="entry name" value="OMPR_PHOB"/>
    <property type="match status" value="1"/>
</dbReference>
<evidence type="ECO:0000259" key="6">
    <source>
        <dbReference type="PROSITE" id="PS51755"/>
    </source>
</evidence>
<dbReference type="SUPFAM" id="SSF48452">
    <property type="entry name" value="TPR-like"/>
    <property type="match status" value="1"/>
</dbReference>
<dbReference type="Pfam" id="PF03704">
    <property type="entry name" value="BTAD"/>
    <property type="match status" value="1"/>
</dbReference>
<evidence type="ECO:0000313" key="8">
    <source>
        <dbReference type="Proteomes" id="UP001236014"/>
    </source>
</evidence>
<organism evidence="7 8">
    <name type="scientific">Amycolatopsis carbonis</name>
    <dbReference type="NCBI Taxonomy" id="715471"/>
    <lineage>
        <taxon>Bacteria</taxon>
        <taxon>Bacillati</taxon>
        <taxon>Actinomycetota</taxon>
        <taxon>Actinomycetes</taxon>
        <taxon>Pseudonocardiales</taxon>
        <taxon>Pseudonocardiaceae</taxon>
        <taxon>Amycolatopsis</taxon>
    </lineage>
</organism>
<evidence type="ECO:0000256" key="3">
    <source>
        <dbReference type="ARBA" id="ARBA00023125"/>
    </source>
</evidence>
<dbReference type="InterPro" id="IPR001867">
    <property type="entry name" value="OmpR/PhoB-type_DNA-bd"/>
</dbReference>
<dbReference type="EMBL" id="CP127294">
    <property type="protein sequence ID" value="WIX80288.1"/>
    <property type="molecule type" value="Genomic_DNA"/>
</dbReference>
<keyword evidence="2" id="KW-0805">Transcription regulation</keyword>
<dbReference type="InterPro" id="IPR051677">
    <property type="entry name" value="AfsR-DnrI-RedD_regulator"/>
</dbReference>
<dbReference type="InterPro" id="IPR036388">
    <property type="entry name" value="WH-like_DNA-bd_sf"/>
</dbReference>
<keyword evidence="3 5" id="KW-0238">DNA-binding</keyword>
<keyword evidence="8" id="KW-1185">Reference proteome</keyword>
<evidence type="ECO:0000256" key="5">
    <source>
        <dbReference type="PROSITE-ProRule" id="PRU01091"/>
    </source>
</evidence>
<dbReference type="PANTHER" id="PTHR35807">
    <property type="entry name" value="TRANSCRIPTIONAL REGULATOR REDD-RELATED"/>
    <property type="match status" value="1"/>
</dbReference>
<keyword evidence="4" id="KW-0804">Transcription</keyword>
<comment type="similarity">
    <text evidence="1">Belongs to the AfsR/DnrI/RedD regulatory family.</text>
</comment>
<name>A0A9Y2MX21_9PSEU</name>
<feature type="domain" description="OmpR/PhoB-type" evidence="6">
    <location>
        <begin position="1"/>
        <end position="103"/>
    </location>
</feature>
<dbReference type="Proteomes" id="UP001236014">
    <property type="component" value="Chromosome"/>
</dbReference>
<sequence length="400" mass="43445">MSVPESVRFHLFGGLRAWRGDRELAPGPPAQRLLLTVLLARDSRSAGLGELSELLWDDQPPASAADVIQRYVGALRRLMEPDLPARAQGRWLVRRSGGYALQVDPASSDLAEFRRLAARARQAADPVEAVAEYFEALELCRGAAGPGANVGRGATALLTAIDQEVTAVVVRAADLAAATGQSLRPFLPHLERAAARDPFDEGVHARLLPAPAADGRRAAALERYREVRDRLVEELGVEPGPELVEAHQTLLTEPESGPDPVARSVPEDAVVLELAQAVGDHAAEQVRRNRCAVRELDRALAGLECRELRVEGFAGAGCEGDVHVFRVTADHEQDRARRVDPGGVAPLDGLARLRHGFACQRVELFEQLARRAGESFEVLVEIVRGHVSPSWRRGSRRRSA</sequence>
<dbReference type="InterPro" id="IPR016032">
    <property type="entry name" value="Sig_transdc_resp-reg_C-effctor"/>
</dbReference>
<dbReference type="InterPro" id="IPR005158">
    <property type="entry name" value="BTAD"/>
</dbReference>